<evidence type="ECO:0000256" key="2">
    <source>
        <dbReference type="ARBA" id="ARBA00022692"/>
    </source>
</evidence>
<evidence type="ECO:0000259" key="7">
    <source>
        <dbReference type="Pfam" id="PF01957"/>
    </source>
</evidence>
<evidence type="ECO:0000256" key="6">
    <source>
        <dbReference type="SAM" id="Phobius"/>
    </source>
</evidence>
<dbReference type="AlphaFoldDB" id="A0A934K2F3"/>
<comment type="subcellular location">
    <subcellularLocation>
        <location evidence="1">Membrane</location>
        <topology evidence="1">Multi-pass membrane protein</topology>
    </subcellularLocation>
</comment>
<dbReference type="InterPro" id="IPR052165">
    <property type="entry name" value="Membrane_assoc_protease"/>
</dbReference>
<keyword evidence="3 6" id="KW-1133">Transmembrane helix</keyword>
<feature type="transmembrane region" description="Helical" evidence="6">
    <location>
        <begin position="49"/>
        <end position="70"/>
    </location>
</feature>
<dbReference type="SUPFAM" id="SSF141322">
    <property type="entry name" value="NfeD domain-like"/>
    <property type="match status" value="1"/>
</dbReference>
<sequence>MTVFWIAVALIFAIVEVGTVALFAAFLSVGAIAAAVAAFTGADPVAQAIVFAVASLAGIVLVRQPLLGYLRARHTPEMLSGAASMIGQTAVVVDAIKGPHERGHVRIAGEDWPALTRDGSPVPTGKAVQVVDIRRATLVVELPGPESGPWRRPPGTAEIPPDPSDASEKEKKWFP</sequence>
<feature type="domain" description="NfeD-like C-terminal" evidence="7">
    <location>
        <begin position="83"/>
        <end position="141"/>
    </location>
</feature>
<dbReference type="PANTHER" id="PTHR33507">
    <property type="entry name" value="INNER MEMBRANE PROTEIN YBBJ"/>
    <property type="match status" value="1"/>
</dbReference>
<gene>
    <name evidence="8" type="ORF">JF922_04000</name>
</gene>
<dbReference type="Gene3D" id="2.40.50.140">
    <property type="entry name" value="Nucleic acid-binding proteins"/>
    <property type="match status" value="1"/>
</dbReference>
<name>A0A934K2F3_9BACT</name>
<dbReference type="EMBL" id="JAEKNR010000047">
    <property type="protein sequence ID" value="MBJ7597235.1"/>
    <property type="molecule type" value="Genomic_DNA"/>
</dbReference>
<dbReference type="RefSeq" id="WP_338199303.1">
    <property type="nucleotide sequence ID" value="NZ_JAEKNR010000047.1"/>
</dbReference>
<evidence type="ECO:0000313" key="8">
    <source>
        <dbReference type="EMBL" id="MBJ7597235.1"/>
    </source>
</evidence>
<evidence type="ECO:0000256" key="5">
    <source>
        <dbReference type="SAM" id="MobiDB-lite"/>
    </source>
</evidence>
<comment type="caution">
    <text evidence="8">The sequence shown here is derived from an EMBL/GenBank/DDBJ whole genome shotgun (WGS) entry which is preliminary data.</text>
</comment>
<evidence type="ECO:0000256" key="1">
    <source>
        <dbReference type="ARBA" id="ARBA00004141"/>
    </source>
</evidence>
<dbReference type="Proteomes" id="UP000612893">
    <property type="component" value="Unassembled WGS sequence"/>
</dbReference>
<evidence type="ECO:0000256" key="4">
    <source>
        <dbReference type="ARBA" id="ARBA00023136"/>
    </source>
</evidence>
<feature type="compositionally biased region" description="Basic and acidic residues" evidence="5">
    <location>
        <begin position="166"/>
        <end position="175"/>
    </location>
</feature>
<keyword evidence="4 6" id="KW-0472">Membrane</keyword>
<dbReference type="GO" id="GO:0005886">
    <property type="term" value="C:plasma membrane"/>
    <property type="evidence" value="ECO:0007669"/>
    <property type="project" value="TreeGrafter"/>
</dbReference>
<protein>
    <submittedName>
        <fullName evidence="8">NfeD family protein</fullName>
    </submittedName>
</protein>
<evidence type="ECO:0000256" key="3">
    <source>
        <dbReference type="ARBA" id="ARBA00022989"/>
    </source>
</evidence>
<dbReference type="InterPro" id="IPR002810">
    <property type="entry name" value="NfeD-like_C"/>
</dbReference>
<feature type="region of interest" description="Disordered" evidence="5">
    <location>
        <begin position="142"/>
        <end position="175"/>
    </location>
</feature>
<keyword evidence="9" id="KW-1185">Reference proteome</keyword>
<dbReference type="Pfam" id="PF01957">
    <property type="entry name" value="NfeD"/>
    <property type="match status" value="1"/>
</dbReference>
<organism evidence="8 9">
    <name type="scientific">Candidatus Nephthysia bennettiae</name>
    <dbReference type="NCBI Taxonomy" id="3127016"/>
    <lineage>
        <taxon>Bacteria</taxon>
        <taxon>Bacillati</taxon>
        <taxon>Candidatus Dormiibacterota</taxon>
        <taxon>Candidatus Dormibacteria</taxon>
        <taxon>Candidatus Dormibacterales</taxon>
        <taxon>Candidatus Dormibacteraceae</taxon>
        <taxon>Candidatus Nephthysia</taxon>
    </lineage>
</organism>
<accession>A0A934K2F3</accession>
<dbReference type="InterPro" id="IPR012340">
    <property type="entry name" value="NA-bd_OB-fold"/>
</dbReference>
<keyword evidence="2 6" id="KW-0812">Transmembrane</keyword>
<dbReference type="PANTHER" id="PTHR33507:SF3">
    <property type="entry name" value="INNER MEMBRANE PROTEIN YBBJ"/>
    <property type="match status" value="1"/>
</dbReference>
<evidence type="ECO:0000313" key="9">
    <source>
        <dbReference type="Proteomes" id="UP000612893"/>
    </source>
</evidence>
<reference evidence="8" key="1">
    <citation type="submission" date="2020-10" db="EMBL/GenBank/DDBJ databases">
        <title>Ca. Dormibacterota MAGs.</title>
        <authorList>
            <person name="Montgomery K."/>
        </authorList>
    </citation>
    <scope>NUCLEOTIDE SEQUENCE [LARGE SCALE GENOMIC DNA]</scope>
    <source>
        <strain evidence="8">SC8812_S17_10</strain>
    </source>
</reference>
<proteinExistence type="predicted"/>